<feature type="transmembrane region" description="Helical" evidence="1">
    <location>
        <begin position="39"/>
        <end position="57"/>
    </location>
</feature>
<keyword evidence="1" id="KW-0472">Membrane</keyword>
<accession>A0A1H3LD33</accession>
<protein>
    <submittedName>
        <fullName evidence="2">Uncharacterized conserved protein</fullName>
    </submittedName>
</protein>
<keyword evidence="1" id="KW-1133">Transmembrane helix</keyword>
<reference evidence="2 3" key="1">
    <citation type="submission" date="2016-10" db="EMBL/GenBank/DDBJ databases">
        <authorList>
            <person name="de Groot N.N."/>
        </authorList>
    </citation>
    <scope>NUCLEOTIDE SEQUENCE [LARGE SCALE GENOMIC DNA]</scope>
    <source>
        <strain evidence="2 3">DSM 26880</strain>
    </source>
</reference>
<feature type="transmembrane region" description="Helical" evidence="1">
    <location>
        <begin position="63"/>
        <end position="84"/>
    </location>
</feature>
<proteinExistence type="predicted"/>
<gene>
    <name evidence="2" type="ORF">SAMN05444340_11263</name>
</gene>
<dbReference type="PANTHER" id="PTHR41795:SF1">
    <property type="entry name" value="EXOPOLYSACCHARIDE SYNTHESIS PROTEIN"/>
    <property type="match status" value="1"/>
</dbReference>
<sequence length="196" mass="21735">MAKQRTNALSDVLDQLEAATHSGSIEVQEVIEKLGHRSFASLMLVFSLISTSPASAIPGITTIVAAIVFILVVQMILGRDCVWLPRFITRRRMSSAKLCKGIGWLRKPVHFVERFLDVRLTFLFHRPWLWLPLVAIMALTLFMPFMEIIPTSGSIASAVIALFAAGLLTRDGRVVLLSLVLLLAVPVSVWYFGFQG</sequence>
<evidence type="ECO:0000313" key="3">
    <source>
        <dbReference type="Proteomes" id="UP000199286"/>
    </source>
</evidence>
<dbReference type="AlphaFoldDB" id="A0A1H3LD33"/>
<dbReference type="PIRSF" id="PIRSF033239">
    <property type="entry name" value="ExoD"/>
    <property type="match status" value="1"/>
</dbReference>
<evidence type="ECO:0000256" key="1">
    <source>
        <dbReference type="SAM" id="Phobius"/>
    </source>
</evidence>
<dbReference type="OrthoDB" id="7949130at2"/>
<dbReference type="RefSeq" id="WP_089884132.1">
    <property type="nucleotide sequence ID" value="NZ_FNPF01000012.1"/>
</dbReference>
<dbReference type="PANTHER" id="PTHR41795">
    <property type="entry name" value="EXOPOLYSACCHARIDE SYNTHESIS PROTEIN"/>
    <property type="match status" value="1"/>
</dbReference>
<keyword evidence="3" id="KW-1185">Reference proteome</keyword>
<dbReference type="STRING" id="321339.SAMN05444340_11263"/>
<feature type="transmembrane region" description="Helical" evidence="1">
    <location>
        <begin position="152"/>
        <end position="168"/>
    </location>
</feature>
<keyword evidence="1" id="KW-0812">Transmembrane</keyword>
<dbReference type="Pfam" id="PF06055">
    <property type="entry name" value="ExoD"/>
    <property type="match status" value="1"/>
</dbReference>
<name>A0A1H3LD33_9RHOB</name>
<feature type="transmembrane region" description="Helical" evidence="1">
    <location>
        <begin position="128"/>
        <end position="146"/>
    </location>
</feature>
<evidence type="ECO:0000313" key="2">
    <source>
        <dbReference type="EMBL" id="SDY61848.1"/>
    </source>
</evidence>
<dbReference type="Proteomes" id="UP000199286">
    <property type="component" value="Unassembled WGS sequence"/>
</dbReference>
<feature type="transmembrane region" description="Helical" evidence="1">
    <location>
        <begin position="175"/>
        <end position="193"/>
    </location>
</feature>
<dbReference type="EMBL" id="FNPF01000012">
    <property type="protein sequence ID" value="SDY61848.1"/>
    <property type="molecule type" value="Genomic_DNA"/>
</dbReference>
<dbReference type="InterPro" id="IPR010331">
    <property type="entry name" value="ExoD"/>
</dbReference>
<organism evidence="2 3">
    <name type="scientific">Citreimonas salinaria</name>
    <dbReference type="NCBI Taxonomy" id="321339"/>
    <lineage>
        <taxon>Bacteria</taxon>
        <taxon>Pseudomonadati</taxon>
        <taxon>Pseudomonadota</taxon>
        <taxon>Alphaproteobacteria</taxon>
        <taxon>Rhodobacterales</taxon>
        <taxon>Roseobacteraceae</taxon>
        <taxon>Citreimonas</taxon>
    </lineage>
</organism>